<keyword evidence="2" id="KW-0479">Metal-binding</keyword>
<sequence>MKNLIGFIVKVLFFIPRLILSLIWSLVKAVVIVALLFWGITYFTNQQTSSVSDVFSTGIETLRQVLQGNGNQLANNVANNLSNLSVDNYSHTEGSRWETNAATVYLESTDPTLVSAYETAIANWNATGVFTFTMTTDKDQADIIATDYSDAQTQAAGLAESETNMLTNRLKHVDVKLNTYYLLNEEYGYDFDRIVHTAEHELGHAIGLDHDDAEVSVMQSAGSTYGIQETDLLAVQELYQ</sequence>
<feature type="domain" description="Peptidase M10 metallopeptidase" evidence="6">
    <location>
        <begin position="112"/>
        <end position="239"/>
    </location>
</feature>
<keyword evidence="3" id="KW-0378">Hydrolase</keyword>
<keyword evidence="8" id="KW-1185">Reference proteome</keyword>
<evidence type="ECO:0000259" key="6">
    <source>
        <dbReference type="Pfam" id="PF00413"/>
    </source>
</evidence>
<dbReference type="GO" id="GO:0006508">
    <property type="term" value="P:proteolysis"/>
    <property type="evidence" value="ECO:0007669"/>
    <property type="project" value="UniProtKB-KW"/>
</dbReference>
<feature type="transmembrane region" description="Helical" evidence="5">
    <location>
        <begin position="12"/>
        <end position="40"/>
    </location>
</feature>
<keyword evidence="5" id="KW-0472">Membrane</keyword>
<dbReference type="Pfam" id="PF00413">
    <property type="entry name" value="Peptidase_M10"/>
    <property type="match status" value="1"/>
</dbReference>
<evidence type="ECO:0000256" key="5">
    <source>
        <dbReference type="SAM" id="Phobius"/>
    </source>
</evidence>
<evidence type="ECO:0000313" key="8">
    <source>
        <dbReference type="Proteomes" id="UP001549037"/>
    </source>
</evidence>
<name>A0ABV2JG06_9STRE</name>
<evidence type="ECO:0000256" key="2">
    <source>
        <dbReference type="ARBA" id="ARBA00022723"/>
    </source>
</evidence>
<accession>A0ABV2JG06</accession>
<evidence type="ECO:0000313" key="7">
    <source>
        <dbReference type="EMBL" id="MET3634700.1"/>
    </source>
</evidence>
<dbReference type="EMBL" id="JBEPLN010000023">
    <property type="protein sequence ID" value="MET3634700.1"/>
    <property type="molecule type" value="Genomic_DNA"/>
</dbReference>
<evidence type="ECO:0000256" key="1">
    <source>
        <dbReference type="ARBA" id="ARBA00022670"/>
    </source>
</evidence>
<keyword evidence="5" id="KW-0812">Transmembrane</keyword>
<evidence type="ECO:0000256" key="3">
    <source>
        <dbReference type="ARBA" id="ARBA00022801"/>
    </source>
</evidence>
<proteinExistence type="predicted"/>
<comment type="caution">
    <text evidence="7">The sequence shown here is derived from an EMBL/GenBank/DDBJ whole genome shotgun (WGS) entry which is preliminary data.</text>
</comment>
<keyword evidence="5" id="KW-1133">Transmembrane helix</keyword>
<organism evidence="7 8">
    <name type="scientific">Streptococcus porcorum</name>
    <dbReference type="NCBI Taxonomy" id="701526"/>
    <lineage>
        <taxon>Bacteria</taxon>
        <taxon>Bacillati</taxon>
        <taxon>Bacillota</taxon>
        <taxon>Bacilli</taxon>
        <taxon>Lactobacillales</taxon>
        <taxon>Streptococcaceae</taxon>
        <taxon>Streptococcus</taxon>
    </lineage>
</organism>
<dbReference type="InterPro" id="IPR001818">
    <property type="entry name" value="Pept_M10_metallopeptidase"/>
</dbReference>
<keyword evidence="1 7" id="KW-0645">Protease</keyword>
<evidence type="ECO:0000256" key="4">
    <source>
        <dbReference type="ARBA" id="ARBA00022833"/>
    </source>
</evidence>
<keyword evidence="4" id="KW-0862">Zinc</keyword>
<dbReference type="Gene3D" id="3.40.390.10">
    <property type="entry name" value="Collagenase (Catalytic Domain)"/>
    <property type="match status" value="1"/>
</dbReference>
<protein>
    <submittedName>
        <fullName evidence="7">Zn-dependent protease</fullName>
    </submittedName>
</protein>
<gene>
    <name evidence="7" type="ORF">ABID28_001359</name>
</gene>
<dbReference type="InterPro" id="IPR024079">
    <property type="entry name" value="MetalloPept_cat_dom_sf"/>
</dbReference>
<dbReference type="CDD" id="cd04268">
    <property type="entry name" value="ZnMc_MMP_like"/>
    <property type="match status" value="1"/>
</dbReference>
<dbReference type="SUPFAM" id="SSF55486">
    <property type="entry name" value="Metalloproteases ('zincins'), catalytic domain"/>
    <property type="match status" value="1"/>
</dbReference>
<dbReference type="GO" id="GO:0008233">
    <property type="term" value="F:peptidase activity"/>
    <property type="evidence" value="ECO:0007669"/>
    <property type="project" value="UniProtKB-KW"/>
</dbReference>
<dbReference type="Proteomes" id="UP001549037">
    <property type="component" value="Unassembled WGS sequence"/>
</dbReference>
<reference evidence="7 8" key="1">
    <citation type="submission" date="2024-06" db="EMBL/GenBank/DDBJ databases">
        <title>Genomic Encyclopedia of Type Strains, Phase IV (KMG-IV): sequencing the most valuable type-strain genomes for metagenomic binning, comparative biology and taxonomic classification.</title>
        <authorList>
            <person name="Goeker M."/>
        </authorList>
    </citation>
    <scope>NUCLEOTIDE SEQUENCE [LARGE SCALE GENOMIC DNA]</scope>
    <source>
        <strain evidence="7 8">DSM 28302</strain>
    </source>
</reference>